<feature type="compositionally biased region" description="Acidic residues" evidence="2">
    <location>
        <begin position="381"/>
        <end position="390"/>
    </location>
</feature>
<dbReference type="Proteomes" id="UP000694844">
    <property type="component" value="Chromosome 5"/>
</dbReference>
<feature type="region of interest" description="Disordered" evidence="2">
    <location>
        <begin position="373"/>
        <end position="394"/>
    </location>
</feature>
<evidence type="ECO:0000256" key="2">
    <source>
        <dbReference type="SAM" id="MobiDB-lite"/>
    </source>
</evidence>
<evidence type="ECO:0000313" key="3">
    <source>
        <dbReference type="Proteomes" id="UP000694844"/>
    </source>
</evidence>
<dbReference type="OrthoDB" id="2142729at2759"/>
<feature type="region of interest" description="Disordered" evidence="2">
    <location>
        <begin position="848"/>
        <end position="867"/>
    </location>
</feature>
<dbReference type="AlphaFoldDB" id="A0A8B8ENK7"/>
<keyword evidence="3" id="KW-1185">Reference proteome</keyword>
<accession>A0A8B8ENK7</accession>
<dbReference type="KEGG" id="cvn:111135590"/>
<proteinExistence type="predicted"/>
<name>A0A8B8ENK7_CRAVI</name>
<keyword evidence="1" id="KW-0175">Coiled coil</keyword>
<evidence type="ECO:0000313" key="4">
    <source>
        <dbReference type="RefSeq" id="XP_022341506.1"/>
    </source>
</evidence>
<dbReference type="RefSeq" id="XP_022341506.1">
    <property type="nucleotide sequence ID" value="XM_022485798.1"/>
</dbReference>
<gene>
    <name evidence="4" type="primary">LOC111135590</name>
</gene>
<organism evidence="3 4">
    <name type="scientific">Crassostrea virginica</name>
    <name type="common">Eastern oyster</name>
    <dbReference type="NCBI Taxonomy" id="6565"/>
    <lineage>
        <taxon>Eukaryota</taxon>
        <taxon>Metazoa</taxon>
        <taxon>Spiralia</taxon>
        <taxon>Lophotrochozoa</taxon>
        <taxon>Mollusca</taxon>
        <taxon>Bivalvia</taxon>
        <taxon>Autobranchia</taxon>
        <taxon>Pteriomorphia</taxon>
        <taxon>Ostreida</taxon>
        <taxon>Ostreoidea</taxon>
        <taxon>Ostreidae</taxon>
        <taxon>Crassostrea</taxon>
    </lineage>
</organism>
<feature type="coiled-coil region" evidence="1">
    <location>
        <begin position="291"/>
        <end position="343"/>
    </location>
</feature>
<reference evidence="4" key="1">
    <citation type="submission" date="2025-08" db="UniProtKB">
        <authorList>
            <consortium name="RefSeq"/>
        </authorList>
    </citation>
    <scope>IDENTIFICATION</scope>
    <source>
        <tissue evidence="4">Whole sample</tissue>
    </source>
</reference>
<dbReference type="SUPFAM" id="SSF57997">
    <property type="entry name" value="Tropomyosin"/>
    <property type="match status" value="1"/>
</dbReference>
<feature type="region of interest" description="Disordered" evidence="2">
    <location>
        <begin position="495"/>
        <end position="516"/>
    </location>
</feature>
<sequence length="867" mass="99865">MSLGKSPQALESSFAQVKNYELMCVENPSKGGVPNEERIRIAFKVLDDLVPKLGVYTRIFTKIKDDLFDAVYSEDLTTHTDGSVTKIPYFTLMKRIFDERDDKQDLLSEQLEEVKRRLFDKHKQYEESQQKIAKLEETIEELNHTIEGHEEDLKQKEADITRVEDELKEERERSEDMEQRLEGDINDLQDSLDEAHQEIENLARYKKGYDDLYYAFLETGESSETPDRKIKPVISTKRANLMNNIEAAQKLEDQIMSVMNTAVEEFDKFLEEHKSELMKIDDRDDLTDAEYEVQEMDIEQADQELEAVQERFKFNVGDISNELALLKEHCKMLMKQLEILEQNKPTVTKRKTTGKMADPAGLTKSDVVLDPDSILSAGLNDDNDDEEGPDSDPFIPQERVFSKYAAMLYTSNNQGRSFEEFKDAKFCPSCGEKTVICPHKLPGSDKVIILPHHCTHLKITRPKVRINKELIDEIMKPITPEYSLDMPSTAGTYTRQLDSLPTGHTPATSRESPSLVGSEAHMPHTMHRMFDDYKDRAGELERKIPRPLSVGRTLSQMEQFWAYMLEGDKLVEEKDFEYSVLDRLYLFMQERYMIDDIMYLCTHDLLSAIAEYSSMNKTIQVFGNILCGNLDGASFRYMMLMCDCITAVEWKEVEDFRAFAHVVYPFMGEDDLETLHMSYTSFSENKISPQLVCNFIMHLILKYREPCFQEMELKIIPVQGGQPPSQGMTWKEFNTSLDEIVTTSSERLRKKLFSEAEVAARIDGYRETVPLMRLSQIAGYLNLDSIAKSVKENIARKVVEWRERPSSSGSGKGAQHHESQLVVSDEKLITMDNVKLLANNVNRRMAIRKRNKEEENSYQEGEMGQSG</sequence>
<feature type="coiled-coil region" evidence="1">
    <location>
        <begin position="108"/>
        <end position="205"/>
    </location>
</feature>
<dbReference type="Gene3D" id="1.10.287.1490">
    <property type="match status" value="1"/>
</dbReference>
<protein>
    <submittedName>
        <fullName evidence="4">Uncharacterized protein LOC111135590 isoform X1</fullName>
    </submittedName>
</protein>
<dbReference type="GeneID" id="111135590"/>
<evidence type="ECO:0000256" key="1">
    <source>
        <dbReference type="SAM" id="Coils"/>
    </source>
</evidence>